<evidence type="ECO:0000256" key="2">
    <source>
        <dbReference type="SAM" id="Phobius"/>
    </source>
</evidence>
<sequence length="497" mass="56835">MYSSGYSPVFKGSPASQKKMQYRSKGKSCGYYMRIVFFFSSLIQSLIIVSLVLFLYYGKTQDSASTSRIQDLEESFSRLSIENVLLKGQRKNLTNLLNATLIEKARNDWDLAEFRIHANISWFFINRTEEEKKQCSEELKLCKNQCLYGPRIQTYSLQGNCGHSTEQLKAKLELVESNFTQTINILKREMGQTVKERDNFNLEAIRLRREKSSYKMEVEFCKQKCKDDFSQSLSGISNVSKAFLGKIDSLFPSHIAFQITCPKQREHLEQIRTNCTRLSMEVEERFQHYLNNVGEQVSIIQAESSHLKAENILLSEDFRRCSTNRTGLIEEHTQNLNKLQKKHDQDKEKLLMDKIGLNEAIVVLNNNVKYLSNLIDQLKEENKKLNMSCSTKTGLHVPSGGSPYGTEAQVAPLDQYYIGQYHLVPVLQVPHQAQVAPLDQYYIGQYHLVPVLQVPHQGRTSGHGGGSISVSQHLKNLQRIINPSGSEEKQDLSRMLG</sequence>
<evidence type="ECO:0000256" key="1">
    <source>
        <dbReference type="SAM" id="Coils"/>
    </source>
</evidence>
<dbReference type="EMBL" id="JAUZQC010000014">
    <property type="protein sequence ID" value="KAK5859753.1"/>
    <property type="molecule type" value="Genomic_DNA"/>
</dbReference>
<dbReference type="GO" id="GO:0043114">
    <property type="term" value="P:regulation of vascular permeability"/>
    <property type="evidence" value="ECO:0007669"/>
    <property type="project" value="TreeGrafter"/>
</dbReference>
<keyword evidence="2" id="KW-0812">Transmembrane</keyword>
<dbReference type="Proteomes" id="UP001346869">
    <property type="component" value="Unassembled WGS sequence"/>
</dbReference>
<comment type="caution">
    <text evidence="3">The sequence shown here is derived from an EMBL/GenBank/DDBJ whole genome shotgun (WGS) entry which is preliminary data.</text>
</comment>
<feature type="transmembrane region" description="Helical" evidence="2">
    <location>
        <begin position="31"/>
        <end position="57"/>
    </location>
</feature>
<dbReference type="AlphaFoldDB" id="A0AAN8AH64"/>
<organism evidence="3 4">
    <name type="scientific">Eleginops maclovinus</name>
    <name type="common">Patagonian blennie</name>
    <name type="synonym">Eleginus maclovinus</name>
    <dbReference type="NCBI Taxonomy" id="56733"/>
    <lineage>
        <taxon>Eukaryota</taxon>
        <taxon>Metazoa</taxon>
        <taxon>Chordata</taxon>
        <taxon>Craniata</taxon>
        <taxon>Vertebrata</taxon>
        <taxon>Euteleostomi</taxon>
        <taxon>Actinopterygii</taxon>
        <taxon>Neopterygii</taxon>
        <taxon>Teleostei</taxon>
        <taxon>Neoteleostei</taxon>
        <taxon>Acanthomorphata</taxon>
        <taxon>Eupercaria</taxon>
        <taxon>Perciformes</taxon>
        <taxon>Notothenioidei</taxon>
        <taxon>Eleginopidae</taxon>
        <taxon>Eleginops</taxon>
    </lineage>
</organism>
<name>A0AAN8AH64_ELEMC</name>
<evidence type="ECO:0000313" key="3">
    <source>
        <dbReference type="EMBL" id="KAK5859753.1"/>
    </source>
</evidence>
<keyword evidence="2" id="KW-1133">Transmembrane helix</keyword>
<proteinExistence type="predicted"/>
<dbReference type="Pfam" id="PF06637">
    <property type="entry name" value="PV-1"/>
    <property type="match status" value="1"/>
</dbReference>
<accession>A0AAN8AH64</accession>
<keyword evidence="4" id="KW-1185">Reference proteome</keyword>
<dbReference type="GO" id="GO:0002693">
    <property type="term" value="P:positive regulation of cellular extravasation"/>
    <property type="evidence" value="ECO:0007669"/>
    <property type="project" value="TreeGrafter"/>
</dbReference>
<keyword evidence="2" id="KW-0472">Membrane</keyword>
<dbReference type="PANTHER" id="PTHR21687:SF5">
    <property type="entry name" value="PLASMALEMMA VESICLE-ASSOCIATED PROTEIN"/>
    <property type="match status" value="1"/>
</dbReference>
<dbReference type="InterPro" id="IPR009538">
    <property type="entry name" value="PV-1"/>
</dbReference>
<reference evidence="3 4" key="1">
    <citation type="journal article" date="2023" name="Genes (Basel)">
        <title>Chromosome-Level Genome Assembly and Circadian Gene Repertoire of the Patagonia Blennie Eleginops maclovinus-The Closest Ancestral Proxy of Antarctic Cryonotothenioids.</title>
        <authorList>
            <person name="Cheng C.C."/>
            <person name="Rivera-Colon A.G."/>
            <person name="Minhas B.F."/>
            <person name="Wilson L."/>
            <person name="Rayamajhi N."/>
            <person name="Vargas-Chacoff L."/>
            <person name="Catchen J.M."/>
        </authorList>
    </citation>
    <scope>NUCLEOTIDE SEQUENCE [LARGE SCALE GENOMIC DNA]</scope>
    <source>
        <strain evidence="3">JMC-PN-2008</strain>
    </source>
</reference>
<reference evidence="3 4" key="2">
    <citation type="journal article" date="2023" name="Mol. Biol. Evol.">
        <title>Genomics of Secondarily Temperate Adaptation in the Only Non-Antarctic Icefish.</title>
        <authorList>
            <person name="Rivera-Colon A.G."/>
            <person name="Rayamajhi N."/>
            <person name="Minhas B.F."/>
            <person name="Madrigal G."/>
            <person name="Bilyk K.T."/>
            <person name="Yoon V."/>
            <person name="Hune M."/>
            <person name="Gregory S."/>
            <person name="Cheng C.H.C."/>
            <person name="Catchen J.M."/>
        </authorList>
    </citation>
    <scope>NUCLEOTIDE SEQUENCE [LARGE SCALE GENOMIC DNA]</scope>
    <source>
        <strain evidence="3">JMC-PN-2008</strain>
    </source>
</reference>
<keyword evidence="1" id="KW-0175">Coiled coil</keyword>
<evidence type="ECO:0000313" key="4">
    <source>
        <dbReference type="Proteomes" id="UP001346869"/>
    </source>
</evidence>
<gene>
    <name evidence="3" type="ORF">PBY51_021284</name>
</gene>
<dbReference type="PANTHER" id="PTHR21687">
    <property type="entry name" value="PLASMALEMMA VESICLE-ASSOCIATED PROTEIN"/>
    <property type="match status" value="1"/>
</dbReference>
<protein>
    <submittedName>
        <fullName evidence="3">Uncharacterized protein</fullName>
    </submittedName>
</protein>
<feature type="coiled-coil region" evidence="1">
    <location>
        <begin position="329"/>
        <end position="388"/>
    </location>
</feature>